<feature type="disulfide bond" evidence="12">
    <location>
        <begin position="57"/>
        <end position="135"/>
    </location>
</feature>
<accession>A0A3D8QAR6</accession>
<feature type="active site" description="Nucleophile" evidence="11">
    <location>
        <position position="146"/>
    </location>
</feature>
<evidence type="ECO:0000256" key="7">
    <source>
        <dbReference type="ARBA" id="ARBA00022801"/>
    </source>
</evidence>
<evidence type="ECO:0000256" key="4">
    <source>
        <dbReference type="ARBA" id="ARBA00022487"/>
    </source>
</evidence>
<feature type="disulfide bond" evidence="12">
    <location>
        <begin position="197"/>
        <end position="204"/>
    </location>
</feature>
<comment type="similarity">
    <text evidence="2 13">Belongs to the cutinase family.</text>
</comment>
<comment type="subcellular location">
    <subcellularLocation>
        <location evidence="1 13">Secreted</location>
    </subcellularLocation>
</comment>
<dbReference type="SMART" id="SM01110">
    <property type="entry name" value="Cutinase"/>
    <property type="match status" value="1"/>
</dbReference>
<dbReference type="SUPFAM" id="SSF53474">
    <property type="entry name" value="alpha/beta-Hydrolases"/>
    <property type="match status" value="1"/>
</dbReference>
<dbReference type="InterPro" id="IPR011150">
    <property type="entry name" value="Cutinase_monf"/>
</dbReference>
<evidence type="ECO:0000256" key="6">
    <source>
        <dbReference type="ARBA" id="ARBA00022729"/>
    </source>
</evidence>
<organism evidence="14 15">
    <name type="scientific">Aspergillus mulundensis</name>
    <dbReference type="NCBI Taxonomy" id="1810919"/>
    <lineage>
        <taxon>Eukaryota</taxon>
        <taxon>Fungi</taxon>
        <taxon>Dikarya</taxon>
        <taxon>Ascomycota</taxon>
        <taxon>Pezizomycotina</taxon>
        <taxon>Eurotiomycetes</taxon>
        <taxon>Eurotiomycetidae</taxon>
        <taxon>Eurotiales</taxon>
        <taxon>Aspergillaceae</taxon>
        <taxon>Aspergillus</taxon>
        <taxon>Aspergillus subgen. Nidulantes</taxon>
    </lineage>
</organism>
<gene>
    <name evidence="14" type="ORF">DSM5745_11148</name>
</gene>
<keyword evidence="4 13" id="KW-0719">Serine esterase</keyword>
<keyword evidence="15" id="KW-1185">Reference proteome</keyword>
<dbReference type="EMBL" id="PVWQ01000022">
    <property type="protein sequence ID" value="RDW58942.1"/>
    <property type="molecule type" value="Genomic_DNA"/>
</dbReference>
<keyword evidence="7 13" id="KW-0378">Hydrolase</keyword>
<reference evidence="14 15" key="1">
    <citation type="journal article" date="2018" name="IMA Fungus">
        <title>IMA Genome-F 9: Draft genome sequence of Annulohypoxylon stygium, Aspergillus mulundensis, Berkeleyomyces basicola (syn. Thielaviopsis basicola), Ceratocystis smalleyi, two Cercospora beticola strains, Coleophoma cylindrospora, Fusarium fracticaudum, Phialophora cf. hyalina, and Morchella septimelata.</title>
        <authorList>
            <person name="Wingfield B.D."/>
            <person name="Bills G.F."/>
            <person name="Dong Y."/>
            <person name="Huang W."/>
            <person name="Nel W.J."/>
            <person name="Swalarsk-Parry B.S."/>
            <person name="Vaghefi N."/>
            <person name="Wilken P.M."/>
            <person name="An Z."/>
            <person name="de Beer Z.W."/>
            <person name="De Vos L."/>
            <person name="Chen L."/>
            <person name="Duong T.A."/>
            <person name="Gao Y."/>
            <person name="Hammerbacher A."/>
            <person name="Kikkert J.R."/>
            <person name="Li Y."/>
            <person name="Li H."/>
            <person name="Li K."/>
            <person name="Li Q."/>
            <person name="Liu X."/>
            <person name="Ma X."/>
            <person name="Naidoo K."/>
            <person name="Pethybridge S.J."/>
            <person name="Sun J."/>
            <person name="Steenkamp E.T."/>
            <person name="van der Nest M.A."/>
            <person name="van Wyk S."/>
            <person name="Wingfield M.J."/>
            <person name="Xiong C."/>
            <person name="Yue Q."/>
            <person name="Zhang X."/>
        </authorList>
    </citation>
    <scope>NUCLEOTIDE SEQUENCE [LARGE SCALE GENOMIC DNA]</scope>
    <source>
        <strain evidence="14 15">DSM 5745</strain>
    </source>
</reference>
<keyword evidence="8 12" id="KW-1015">Disulfide bond</keyword>
<name>A0A3D8QAR6_9EURO</name>
<dbReference type="RefSeq" id="XP_026598239.1">
    <property type="nucleotide sequence ID" value="XM_026753164.1"/>
</dbReference>
<protein>
    <recommendedName>
        <fullName evidence="3 13">Cutinase</fullName>
        <ecNumber evidence="3 13">3.1.1.74</ecNumber>
    </recommendedName>
</protein>
<dbReference type="InterPro" id="IPR043580">
    <property type="entry name" value="CUTINASE_1"/>
</dbReference>
<dbReference type="GeneID" id="38121518"/>
<dbReference type="GO" id="GO:0050525">
    <property type="term" value="F:cutinase activity"/>
    <property type="evidence" value="ECO:0007669"/>
    <property type="project" value="UniProtKB-UniRule"/>
</dbReference>
<evidence type="ECO:0000256" key="8">
    <source>
        <dbReference type="ARBA" id="ARBA00023157"/>
    </source>
</evidence>
<proteinExistence type="inferred from homology"/>
<dbReference type="PROSITE" id="PS00155">
    <property type="entry name" value="CUTINASE_1"/>
    <property type="match status" value="1"/>
</dbReference>
<feature type="chain" id="PRO_5017496156" description="Cutinase" evidence="13">
    <location>
        <begin position="18"/>
        <end position="232"/>
    </location>
</feature>
<dbReference type="Pfam" id="PF01083">
    <property type="entry name" value="Cutinase"/>
    <property type="match status" value="1"/>
</dbReference>
<dbReference type="InterPro" id="IPR000675">
    <property type="entry name" value="Cutinase/axe"/>
</dbReference>
<comment type="caution">
    <text evidence="14">The sequence shown here is derived from an EMBL/GenBank/DDBJ whole genome shotgun (WGS) entry which is preliminary data.</text>
</comment>
<dbReference type="PANTHER" id="PTHR48250:SF3">
    <property type="entry name" value="CUTINASE 1-RELATED"/>
    <property type="match status" value="1"/>
</dbReference>
<evidence type="ECO:0000256" key="2">
    <source>
        <dbReference type="ARBA" id="ARBA00007534"/>
    </source>
</evidence>
<dbReference type="STRING" id="1810919.A0A3D8QAR6"/>
<dbReference type="InterPro" id="IPR029058">
    <property type="entry name" value="AB_hydrolase_fold"/>
</dbReference>
<evidence type="ECO:0000313" key="15">
    <source>
        <dbReference type="Proteomes" id="UP000256690"/>
    </source>
</evidence>
<keyword evidence="5 13" id="KW-0964">Secreted</keyword>
<evidence type="ECO:0000256" key="10">
    <source>
        <dbReference type="ARBA" id="ARBA00058979"/>
    </source>
</evidence>
<feature type="active site" description="Proton donor/acceptor" evidence="11">
    <location>
        <position position="214"/>
    </location>
</feature>
<evidence type="ECO:0000256" key="5">
    <source>
        <dbReference type="ARBA" id="ARBA00022525"/>
    </source>
</evidence>
<evidence type="ECO:0000313" key="14">
    <source>
        <dbReference type="EMBL" id="RDW58942.1"/>
    </source>
</evidence>
<dbReference type="PRINTS" id="PR00129">
    <property type="entry name" value="CUTINASE"/>
</dbReference>
<dbReference type="EC" id="3.1.1.74" evidence="3 13"/>
<evidence type="ECO:0000256" key="3">
    <source>
        <dbReference type="ARBA" id="ARBA00013095"/>
    </source>
</evidence>
<dbReference type="OrthoDB" id="3225429at2759"/>
<comment type="function">
    <text evidence="10">Catalyzes the hydrolysis of complex carboxylic polyesters found in the cell wall of plants. Degrades cutin, a macromolecule that forms the structure of the plant cuticle. Also degrades suberin, a specialized macromolecule found in the cell wall of various plant tissues.</text>
</comment>
<dbReference type="PROSITE" id="PS00931">
    <property type="entry name" value="CUTINASE_2"/>
    <property type="match status" value="1"/>
</dbReference>
<dbReference type="Gene3D" id="3.40.50.1820">
    <property type="entry name" value="alpha/beta hydrolase"/>
    <property type="match status" value="1"/>
</dbReference>
<evidence type="ECO:0000256" key="9">
    <source>
        <dbReference type="ARBA" id="ARBA00034045"/>
    </source>
</evidence>
<dbReference type="PANTHER" id="PTHR48250">
    <property type="entry name" value="CUTINASE 2-RELATED"/>
    <property type="match status" value="1"/>
</dbReference>
<evidence type="ECO:0000256" key="13">
    <source>
        <dbReference type="RuleBase" id="RU361263"/>
    </source>
</evidence>
<dbReference type="GO" id="GO:0005576">
    <property type="term" value="C:extracellular region"/>
    <property type="evidence" value="ECO:0007669"/>
    <property type="project" value="UniProtKB-SubCell"/>
</dbReference>
<sequence>MKLQQLAITLFAALAAANPIPLEERQRMLSPPPTLLEIAQANNGTPVTGNELRVGTCEDITFIFARGSTELGYLGSTVGPATCNALKLARPGSVACQGVAPAYIADLASNFLPRGTNSVAINEAKDLFNLAASKCPNTKIVAGGYSQGAAVMHAAISELSSAVKDQIKGVVLYGDTRNQQDGGRIPNFDTGKTKIICAFGDLVCEGTLVITAAHLSYLDDVPDATSFLLGKL</sequence>
<keyword evidence="6 13" id="KW-0732">Signal</keyword>
<feature type="active site" evidence="11">
    <location>
        <position position="201"/>
    </location>
</feature>
<dbReference type="GO" id="GO:0016052">
    <property type="term" value="P:carbohydrate catabolic process"/>
    <property type="evidence" value="ECO:0007669"/>
    <property type="project" value="TreeGrafter"/>
</dbReference>
<evidence type="ECO:0000256" key="12">
    <source>
        <dbReference type="PIRSR" id="PIRSR611150-2"/>
    </source>
</evidence>
<dbReference type="AlphaFoldDB" id="A0A3D8QAR6"/>
<dbReference type="InterPro" id="IPR043579">
    <property type="entry name" value="CUTINASE_2"/>
</dbReference>
<comment type="catalytic activity">
    <reaction evidence="9 13">
        <text>cutin + H2O = cutin monomers.</text>
        <dbReference type="EC" id="3.1.1.74"/>
    </reaction>
</comment>
<evidence type="ECO:0000256" key="1">
    <source>
        <dbReference type="ARBA" id="ARBA00004613"/>
    </source>
</evidence>
<dbReference type="Proteomes" id="UP000256690">
    <property type="component" value="Unassembled WGS sequence"/>
</dbReference>
<dbReference type="FunFam" id="3.40.50.1820:FF:000235">
    <property type="entry name" value="Cutinase 1"/>
    <property type="match status" value="1"/>
</dbReference>
<evidence type="ECO:0000256" key="11">
    <source>
        <dbReference type="PIRSR" id="PIRSR611150-1"/>
    </source>
</evidence>
<feature type="signal peptide" evidence="13">
    <location>
        <begin position="1"/>
        <end position="17"/>
    </location>
</feature>